<dbReference type="InterPro" id="IPR004838">
    <property type="entry name" value="NHTrfase_class1_PyrdxlP-BS"/>
</dbReference>
<evidence type="ECO:0000313" key="7">
    <source>
        <dbReference type="Proteomes" id="UP000377595"/>
    </source>
</evidence>
<dbReference type="Gene3D" id="3.40.640.10">
    <property type="entry name" value="Type I PLP-dependent aspartate aminotransferase-like (Major domain)"/>
    <property type="match status" value="1"/>
</dbReference>
<dbReference type="InterPro" id="IPR004839">
    <property type="entry name" value="Aminotransferase_I/II_large"/>
</dbReference>
<dbReference type="GO" id="GO:0030170">
    <property type="term" value="F:pyridoxal phosphate binding"/>
    <property type="evidence" value="ECO:0007669"/>
    <property type="project" value="InterPro"/>
</dbReference>
<dbReference type="SUPFAM" id="SSF53383">
    <property type="entry name" value="PLP-dependent transferases"/>
    <property type="match status" value="1"/>
</dbReference>
<dbReference type="Pfam" id="PF00155">
    <property type="entry name" value="Aminotran_1_2"/>
    <property type="match status" value="1"/>
</dbReference>
<protein>
    <recommendedName>
        <fullName evidence="4">Aminotransferase</fullName>
        <ecNumber evidence="4">2.6.1.-</ecNumber>
    </recommendedName>
</protein>
<dbReference type="EC" id="2.6.1.-" evidence="4"/>
<dbReference type="InterPro" id="IPR015424">
    <property type="entry name" value="PyrdxlP-dep_Trfase"/>
</dbReference>
<evidence type="ECO:0000313" key="6">
    <source>
        <dbReference type="EMBL" id="GES25434.1"/>
    </source>
</evidence>
<name>A0A5M3XW58_9ACTN</name>
<evidence type="ECO:0000256" key="3">
    <source>
        <dbReference type="ARBA" id="ARBA00022679"/>
    </source>
</evidence>
<dbReference type="GO" id="GO:0008483">
    <property type="term" value="F:transaminase activity"/>
    <property type="evidence" value="ECO:0007669"/>
    <property type="project" value="UniProtKB-KW"/>
</dbReference>
<keyword evidence="3 4" id="KW-0808">Transferase</keyword>
<dbReference type="Proteomes" id="UP000377595">
    <property type="component" value="Unassembled WGS sequence"/>
</dbReference>
<evidence type="ECO:0000256" key="2">
    <source>
        <dbReference type="ARBA" id="ARBA00022576"/>
    </source>
</evidence>
<dbReference type="PANTHER" id="PTHR42832">
    <property type="entry name" value="AMINO ACID AMINOTRANSFERASE"/>
    <property type="match status" value="1"/>
</dbReference>
<proteinExistence type="inferred from homology"/>
<dbReference type="CDD" id="cd00609">
    <property type="entry name" value="AAT_like"/>
    <property type="match status" value="1"/>
</dbReference>
<sequence length="359" mass="38417">MIKLPDFPWDRLTPYKEVAQAHPDGIADLSIGTPVDSVPDVVRHALAAASDSPGYPQTHGTPALRAAAAGWLARQHGVTVDPEAVLPVIGTKELVAWLPTLLDVRAGDRVIFPELAYPTYDVGARLAGAEPFATDGLVALGPERVPLVWVNSPSNPTGRVLPAGHLAKVVAWARERGAIVASDECYIGLGWEEQPVSILHPDVCGGSHEGLLAVHSLSKRSNLAGYRAGFVTGDPDLVARLLEVRKHAGMIMPGPVQAAMTVALDDDAHAEEQRARYAARRSALRTALVSAGWRIEYSTAGLYLWASDGSGCWEQVRRLSESGILVAPGDFYGVAGKQHIRIAITATDERINAVVRRLQ</sequence>
<dbReference type="EMBL" id="BLAF01000067">
    <property type="protein sequence ID" value="GES25434.1"/>
    <property type="molecule type" value="Genomic_DNA"/>
</dbReference>
<keyword evidence="2 4" id="KW-0032">Aminotransferase</keyword>
<dbReference type="InterPro" id="IPR019880">
    <property type="entry name" value="OxyQ"/>
</dbReference>
<dbReference type="PROSITE" id="PS00105">
    <property type="entry name" value="AA_TRANSFER_CLASS_1"/>
    <property type="match status" value="1"/>
</dbReference>
<dbReference type="PANTHER" id="PTHR42832:SF3">
    <property type="entry name" value="L-GLUTAMINE--4-(METHYLSULFANYL)-2-OXOBUTANOATE AMINOTRANSFERASE"/>
    <property type="match status" value="1"/>
</dbReference>
<dbReference type="RefSeq" id="WP_155350204.1">
    <property type="nucleotide sequence ID" value="NZ_BAAAHM010000042.1"/>
</dbReference>
<dbReference type="AlphaFoldDB" id="A0A5M3XW58"/>
<accession>A0A5M3XW58</accession>
<comment type="caution">
    <text evidence="6">The sequence shown here is derived from an EMBL/GenBank/DDBJ whole genome shotgun (WGS) entry which is preliminary data.</text>
</comment>
<feature type="domain" description="Aminotransferase class I/classII large" evidence="5">
    <location>
        <begin position="28"/>
        <end position="358"/>
    </location>
</feature>
<comment type="similarity">
    <text evidence="4">Belongs to the class-I pyridoxal-phosphate-dependent aminotransferase family.</text>
</comment>
<evidence type="ECO:0000256" key="1">
    <source>
        <dbReference type="ARBA" id="ARBA00001933"/>
    </source>
</evidence>
<gene>
    <name evidence="6" type="ORF">Aple_083330</name>
</gene>
<organism evidence="6 7">
    <name type="scientific">Acrocarpospora pleiomorpha</name>
    <dbReference type="NCBI Taxonomy" id="90975"/>
    <lineage>
        <taxon>Bacteria</taxon>
        <taxon>Bacillati</taxon>
        <taxon>Actinomycetota</taxon>
        <taxon>Actinomycetes</taxon>
        <taxon>Streptosporangiales</taxon>
        <taxon>Streptosporangiaceae</taxon>
        <taxon>Acrocarpospora</taxon>
    </lineage>
</organism>
<reference evidence="6 7" key="1">
    <citation type="submission" date="2019-10" db="EMBL/GenBank/DDBJ databases">
        <title>Whole genome shotgun sequence of Acrocarpospora pleiomorpha NBRC 16267.</title>
        <authorList>
            <person name="Ichikawa N."/>
            <person name="Kimura A."/>
            <person name="Kitahashi Y."/>
            <person name="Komaki H."/>
            <person name="Oguchi A."/>
        </authorList>
    </citation>
    <scope>NUCLEOTIDE SEQUENCE [LARGE SCALE GENOMIC DNA]</scope>
    <source>
        <strain evidence="6 7">NBRC 16267</strain>
    </source>
</reference>
<dbReference type="InterPro" id="IPR015421">
    <property type="entry name" value="PyrdxlP-dep_Trfase_major"/>
</dbReference>
<dbReference type="InterPro" id="IPR050881">
    <property type="entry name" value="LL-DAP_aminotransferase"/>
</dbReference>
<evidence type="ECO:0000259" key="5">
    <source>
        <dbReference type="Pfam" id="PF00155"/>
    </source>
</evidence>
<dbReference type="Gene3D" id="3.90.1150.10">
    <property type="entry name" value="Aspartate Aminotransferase, domain 1"/>
    <property type="match status" value="1"/>
</dbReference>
<dbReference type="InterPro" id="IPR015422">
    <property type="entry name" value="PyrdxlP-dep_Trfase_small"/>
</dbReference>
<dbReference type="NCBIfam" id="TIGR03539">
    <property type="entry name" value="DapC_actino"/>
    <property type="match status" value="1"/>
</dbReference>
<comment type="cofactor">
    <cofactor evidence="1 4">
        <name>pyridoxal 5'-phosphate</name>
        <dbReference type="ChEBI" id="CHEBI:597326"/>
    </cofactor>
</comment>
<evidence type="ECO:0000256" key="4">
    <source>
        <dbReference type="RuleBase" id="RU000481"/>
    </source>
</evidence>
<dbReference type="OrthoDB" id="9813612at2"/>
<keyword evidence="7" id="KW-1185">Reference proteome</keyword>